<dbReference type="HOGENOM" id="CLU_079833_2_0_4"/>
<dbReference type="InterPro" id="IPR009706">
    <property type="entry name" value="DUF1287"/>
</dbReference>
<keyword evidence="2" id="KW-0830">Ubiquinone</keyword>
<dbReference type="OrthoDB" id="114026at2"/>
<dbReference type="RefSeq" id="WP_007341461.1">
    <property type="nucleotide sequence ID" value="NZ_GL878494.1"/>
</dbReference>
<reference evidence="2 3" key="1">
    <citation type="submission" date="2011-02" db="EMBL/GenBank/DDBJ databases">
        <authorList>
            <person name="Muzny D."/>
            <person name="Qin X."/>
            <person name="Deng J."/>
            <person name="Jiang H."/>
            <person name="Liu Y."/>
            <person name="Qu J."/>
            <person name="Song X.-Z."/>
            <person name="Zhang L."/>
            <person name="Thornton R."/>
            <person name="Coyle M."/>
            <person name="Francisco L."/>
            <person name="Jackson L."/>
            <person name="Javaid M."/>
            <person name="Korchina V."/>
            <person name="Kovar C."/>
            <person name="Mata R."/>
            <person name="Mathew T."/>
            <person name="Ngo R."/>
            <person name="Nguyen L."/>
            <person name="Nguyen N."/>
            <person name="Okwuonu G."/>
            <person name="Ongeri F."/>
            <person name="Pham C."/>
            <person name="Simmons D."/>
            <person name="Wilczek-Boney K."/>
            <person name="Hale W."/>
            <person name="Jakkamsetti A."/>
            <person name="Pham P."/>
            <person name="Ruth R."/>
            <person name="San Lucas F."/>
            <person name="Warren J."/>
            <person name="Zhang J."/>
            <person name="Zhao Z."/>
            <person name="Zhou C."/>
            <person name="Zhu D."/>
            <person name="Lee S."/>
            <person name="Bess C."/>
            <person name="Blankenburg K."/>
            <person name="Forbes L."/>
            <person name="Fu Q."/>
            <person name="Gubbala S."/>
            <person name="Hirani K."/>
            <person name="Jayaseelan J.C."/>
            <person name="Lara F."/>
            <person name="Munidasa M."/>
            <person name="Palculict T."/>
            <person name="Patil S."/>
            <person name="Pu L.-L."/>
            <person name="Saada N."/>
            <person name="Tang L."/>
            <person name="Weissenberger G."/>
            <person name="Zhu Y."/>
            <person name="Hemphill L."/>
            <person name="Shang Y."/>
            <person name="Youmans B."/>
            <person name="Ayvaz T."/>
            <person name="Ross M."/>
            <person name="Santibanez J."/>
            <person name="Aqrawi P."/>
            <person name="Gross S."/>
            <person name="Joshi V."/>
            <person name="Fowler G."/>
            <person name="Nazareth L."/>
            <person name="Reid J."/>
            <person name="Worley K."/>
            <person name="Petrosino J."/>
            <person name="Highlander S."/>
            <person name="Gibbs R."/>
        </authorList>
    </citation>
    <scope>NUCLEOTIDE SEQUENCE [LARGE SCALE GENOMIC DNA]</scope>
    <source>
        <strain evidence="2 3">ATCC BAA-1200</strain>
    </source>
</reference>
<dbReference type="STRING" id="267212.GCA_001063965_01340"/>
<proteinExistence type="predicted"/>
<dbReference type="PIRSF" id="PIRSF011444">
    <property type="entry name" value="DUF1287"/>
    <property type="match status" value="1"/>
</dbReference>
<protein>
    <submittedName>
        <fullName evidence="2">NADH:ubiquinone oxidoreductase</fullName>
    </submittedName>
</protein>
<gene>
    <name evidence="2" type="ORF">HMPREF9123_0449</name>
</gene>
<name>F2B9M6_9NEIS</name>
<accession>F2B9M6</accession>
<evidence type="ECO:0000313" key="3">
    <source>
        <dbReference type="Proteomes" id="UP000004105"/>
    </source>
</evidence>
<keyword evidence="3" id="KW-1185">Reference proteome</keyword>
<feature type="region of interest" description="Disordered" evidence="1">
    <location>
        <begin position="21"/>
        <end position="49"/>
    </location>
</feature>
<dbReference type="EMBL" id="AFAY01000007">
    <property type="protein sequence ID" value="EGF11812.1"/>
    <property type="molecule type" value="Genomic_DNA"/>
</dbReference>
<evidence type="ECO:0000256" key="1">
    <source>
        <dbReference type="SAM" id="MobiDB-lite"/>
    </source>
</evidence>
<dbReference type="Proteomes" id="UP000004105">
    <property type="component" value="Unassembled WGS sequence"/>
</dbReference>
<dbReference type="PROSITE" id="PS51257">
    <property type="entry name" value="PROKAR_LIPOPROTEIN"/>
    <property type="match status" value="1"/>
</dbReference>
<dbReference type="AlphaFoldDB" id="F2B9M6"/>
<evidence type="ECO:0000313" key="2">
    <source>
        <dbReference type="EMBL" id="EGF11812.1"/>
    </source>
</evidence>
<dbReference type="Pfam" id="PF06940">
    <property type="entry name" value="DUF1287"/>
    <property type="match status" value="1"/>
</dbReference>
<organism evidence="2 3">
    <name type="scientific">Neisseria bacilliformis ATCC BAA-1200</name>
    <dbReference type="NCBI Taxonomy" id="888742"/>
    <lineage>
        <taxon>Bacteria</taxon>
        <taxon>Pseudomonadati</taxon>
        <taxon>Pseudomonadota</taxon>
        <taxon>Betaproteobacteria</taxon>
        <taxon>Neisseriales</taxon>
        <taxon>Neisseriaceae</taxon>
        <taxon>Neisseria</taxon>
    </lineage>
</organism>
<sequence>MKPARPYPAVLLAALLAACSDSEPQPPQAPPDASAVQTEAAAAPQNPSPPLVAAARAQIGQTVAYDPAYTKLAYPMGDVPPHKGVCTDVIIRALRRQGVDLQRLVHEDMRRHFSAYPQKWGLSAPDPNIDHRRVPNLAAYFQRQGYQADGRDFRAGDIVTWNVGRDRPHIGIVSDRRAGSRPLVIHNIGRGTQEEDILYRYPITGHYRLSQ</sequence>
<comment type="caution">
    <text evidence="2">The sequence shown here is derived from an EMBL/GenBank/DDBJ whole genome shotgun (WGS) entry which is preliminary data.</text>
</comment>